<reference evidence="1 2" key="1">
    <citation type="submission" date="2016-05" db="EMBL/GenBank/DDBJ databases">
        <title>Comparative analysis of secretome profiles of manganese(II)-oxidizing ascomycete fungi.</title>
        <authorList>
            <consortium name="DOE Joint Genome Institute"/>
            <person name="Zeiner C.A."/>
            <person name="Purvine S.O."/>
            <person name="Zink E.M."/>
            <person name="Wu S."/>
            <person name="Pasa-Tolic L."/>
            <person name="Chaput D.L."/>
            <person name="Haridas S."/>
            <person name="Grigoriev I.V."/>
            <person name="Santelli C.M."/>
            <person name="Hansel C.M."/>
        </authorList>
    </citation>
    <scope>NUCLEOTIDE SEQUENCE [LARGE SCALE GENOMIC DNA]</scope>
    <source>
        <strain evidence="1 2">AP3s5-JAC2a</strain>
    </source>
</reference>
<evidence type="ECO:0000313" key="1">
    <source>
        <dbReference type="EMBL" id="OAG00228.1"/>
    </source>
</evidence>
<dbReference type="RefSeq" id="XP_018030593.1">
    <property type="nucleotide sequence ID" value="XM_018176971.1"/>
</dbReference>
<dbReference type="EMBL" id="KV441560">
    <property type="protein sequence ID" value="OAG00228.1"/>
    <property type="molecule type" value="Genomic_DNA"/>
</dbReference>
<dbReference type="AlphaFoldDB" id="A0A177C095"/>
<sequence>MSGELEITKPLRRITDPSDIPRFAALVAAAFSQDALNRYLFMGRESNPEHPKIQTIEFRAKYWEAIVRPRFEGGAILVESLDWAAIGLWFPPGVEKKPNPASTLSEGVVEYLTFFKALREEKLGTRPHWHLNVIGRDPERTDKGAVTSIFEPFLAAAKASNIPIWLESTNAHAKGIYEYFGFKVVGSTRIGKGIVGSDGWAKEGGEGVESWGMIAGLDGW</sequence>
<organism evidence="1 2">
    <name type="scientific">Paraphaeosphaeria sporulosa</name>
    <dbReference type="NCBI Taxonomy" id="1460663"/>
    <lineage>
        <taxon>Eukaryota</taxon>
        <taxon>Fungi</taxon>
        <taxon>Dikarya</taxon>
        <taxon>Ascomycota</taxon>
        <taxon>Pezizomycotina</taxon>
        <taxon>Dothideomycetes</taxon>
        <taxon>Pleosporomycetidae</taxon>
        <taxon>Pleosporales</taxon>
        <taxon>Massarineae</taxon>
        <taxon>Didymosphaeriaceae</taxon>
        <taxon>Paraphaeosphaeria</taxon>
    </lineage>
</organism>
<dbReference type="Gene3D" id="3.40.630.30">
    <property type="match status" value="1"/>
</dbReference>
<dbReference type="InterPro" id="IPR016181">
    <property type="entry name" value="Acyl_CoA_acyltransferase"/>
</dbReference>
<dbReference type="PANTHER" id="PTHR42791:SF1">
    <property type="entry name" value="N-ACETYLTRANSFERASE DOMAIN-CONTAINING PROTEIN"/>
    <property type="match status" value="1"/>
</dbReference>
<dbReference type="STRING" id="1460663.A0A177C095"/>
<proteinExistence type="predicted"/>
<dbReference type="SUPFAM" id="SSF55729">
    <property type="entry name" value="Acyl-CoA N-acyltransferases (Nat)"/>
    <property type="match status" value="1"/>
</dbReference>
<name>A0A177C095_9PLEO</name>
<evidence type="ECO:0008006" key="3">
    <source>
        <dbReference type="Google" id="ProtNLM"/>
    </source>
</evidence>
<dbReference type="GeneID" id="28760457"/>
<keyword evidence="2" id="KW-1185">Reference proteome</keyword>
<protein>
    <recommendedName>
        <fullName evidence="3">N-acetyltransferase domain-containing protein</fullName>
    </recommendedName>
</protein>
<evidence type="ECO:0000313" key="2">
    <source>
        <dbReference type="Proteomes" id="UP000077069"/>
    </source>
</evidence>
<dbReference type="InterPro" id="IPR052523">
    <property type="entry name" value="Trichothecene_AcTrans"/>
</dbReference>
<dbReference type="OrthoDB" id="544277at2759"/>
<dbReference type="PANTHER" id="PTHR42791">
    <property type="entry name" value="GNAT FAMILY ACETYLTRANSFERASE"/>
    <property type="match status" value="1"/>
</dbReference>
<dbReference type="Proteomes" id="UP000077069">
    <property type="component" value="Unassembled WGS sequence"/>
</dbReference>
<gene>
    <name evidence="1" type="ORF">CC84DRAFT_1156339</name>
</gene>
<dbReference type="InParanoid" id="A0A177C095"/>
<dbReference type="FunCoup" id="A0A177C095">
    <property type="interactions" value="51"/>
</dbReference>
<accession>A0A177C095</accession>